<evidence type="ECO:0000256" key="2">
    <source>
        <dbReference type="ARBA" id="ARBA00006459"/>
    </source>
</evidence>
<dbReference type="AlphaFoldDB" id="A0A1D2N012"/>
<feature type="binding site" evidence="8">
    <location>
        <position position="229"/>
    </location>
    <ligand>
        <name>Na(+)</name>
        <dbReference type="ChEBI" id="CHEBI:29101"/>
        <label>1</label>
    </ligand>
</feature>
<evidence type="ECO:0000256" key="5">
    <source>
        <dbReference type="ARBA" id="ARBA00022847"/>
    </source>
</evidence>
<dbReference type="EMBL" id="LJIJ01000358">
    <property type="protein sequence ID" value="ODM98404.1"/>
    <property type="molecule type" value="Genomic_DNA"/>
</dbReference>
<dbReference type="Pfam" id="PF00209">
    <property type="entry name" value="SNF"/>
    <property type="match status" value="1"/>
</dbReference>
<evidence type="ECO:0000256" key="9">
    <source>
        <dbReference type="SAM" id="Phobius"/>
    </source>
</evidence>
<keyword evidence="8" id="KW-0915">Sodium</keyword>
<evidence type="ECO:0000256" key="6">
    <source>
        <dbReference type="ARBA" id="ARBA00022989"/>
    </source>
</evidence>
<dbReference type="PROSITE" id="PS50267">
    <property type="entry name" value="NA_NEUROTRAN_SYMP_3"/>
    <property type="match status" value="1"/>
</dbReference>
<evidence type="ECO:0000313" key="11">
    <source>
        <dbReference type="Proteomes" id="UP000094527"/>
    </source>
</evidence>
<evidence type="ECO:0000256" key="3">
    <source>
        <dbReference type="ARBA" id="ARBA00022448"/>
    </source>
</evidence>
<feature type="binding site" evidence="8">
    <location>
        <position position="128"/>
    </location>
    <ligand>
        <name>Na(+)</name>
        <dbReference type="ChEBI" id="CHEBI:29101"/>
        <label>1</label>
    </ligand>
</feature>
<keyword evidence="8" id="KW-0479">Metal-binding</keyword>
<feature type="transmembrane region" description="Helical" evidence="9">
    <location>
        <begin position="43"/>
        <end position="62"/>
    </location>
</feature>
<feature type="transmembrane region" description="Helical" evidence="9">
    <location>
        <begin position="154"/>
        <end position="180"/>
    </location>
</feature>
<sequence>MTQGNASGNATYIRVGETKDAVVEYWENRVLGISGGIDEVGTIQWELAGTLLLSWILVYFCIWKGVKSTGKVVYFTATFPYVMMTILLIRGITLPGAWEGIKFYLTPDFSVLFQGKVWIDAGTQIFFSYAVALGCMTALGSYNKFHYNFIRDCTYVAICNSATSIYAGFVVFSVLGFMAVEQGISVSEVAESGPGLVYIAYPKALAQMPWAPFWSCLFFFMIILIGLDSQFVGVEGFITAVVDAIPHILRVGKRREVFIAVVSLVSYLIGLSMVTSGGMYVFQLFDYYSASGMSLLWVCFWECIAVSWVYGIGKFTNNIKSMVGYYPSLWLPLAWSYLTPFLTFTILLYSIVKYEPLTYNKKYQYPLWAQGFGWFLALSSMLMIPITFVYKQTRQSIKKSQEEGVDEPMVNGIQHETEPNEEILLQNCANHVADARV</sequence>
<evidence type="ECO:0000256" key="8">
    <source>
        <dbReference type="PIRSR" id="PIRSR600175-1"/>
    </source>
</evidence>
<dbReference type="GO" id="GO:0005886">
    <property type="term" value="C:plasma membrane"/>
    <property type="evidence" value="ECO:0007669"/>
    <property type="project" value="TreeGrafter"/>
</dbReference>
<feature type="transmembrane region" description="Helical" evidence="9">
    <location>
        <begin position="372"/>
        <end position="390"/>
    </location>
</feature>
<comment type="similarity">
    <text evidence="2">Belongs to the sodium:neurotransmitter symporter (SNF) (TC 2.A.22) family.</text>
</comment>
<proteinExistence type="inferred from homology"/>
<keyword evidence="11" id="KW-1185">Reference proteome</keyword>
<dbReference type="Proteomes" id="UP000094527">
    <property type="component" value="Unassembled WGS sequence"/>
</dbReference>
<dbReference type="GO" id="GO:0046872">
    <property type="term" value="F:metal ion binding"/>
    <property type="evidence" value="ECO:0007669"/>
    <property type="project" value="UniProtKB-KW"/>
</dbReference>
<evidence type="ECO:0000256" key="1">
    <source>
        <dbReference type="ARBA" id="ARBA00004141"/>
    </source>
</evidence>
<comment type="subcellular location">
    <subcellularLocation>
        <location evidence="1">Membrane</location>
        <topology evidence="1">Multi-pass membrane protein</topology>
    </subcellularLocation>
</comment>
<feature type="transmembrane region" description="Helical" evidence="9">
    <location>
        <begin position="294"/>
        <end position="313"/>
    </location>
</feature>
<comment type="caution">
    <text evidence="10">The sequence shown here is derived from an EMBL/GenBank/DDBJ whole genome shotgun (WGS) entry which is preliminary data.</text>
</comment>
<accession>A0A1D2N012</accession>
<keyword evidence="4 9" id="KW-0812">Transmembrane</keyword>
<dbReference type="PANTHER" id="PTHR11616">
    <property type="entry name" value="SODIUM/CHLORIDE DEPENDENT TRANSPORTER"/>
    <property type="match status" value="1"/>
</dbReference>
<evidence type="ECO:0000256" key="7">
    <source>
        <dbReference type="ARBA" id="ARBA00023136"/>
    </source>
</evidence>
<protein>
    <submittedName>
        <fullName evidence="10">Sodium-and chloride-dependent GABA transporter 2</fullName>
    </submittedName>
</protein>
<feature type="binding site" evidence="8">
    <location>
        <position position="160"/>
    </location>
    <ligand>
        <name>Na(+)</name>
        <dbReference type="ChEBI" id="CHEBI:29101"/>
        <label>1</label>
    </ligand>
</feature>
<reference evidence="10 11" key="1">
    <citation type="journal article" date="2016" name="Genome Biol. Evol.">
        <title>Gene Family Evolution Reflects Adaptation to Soil Environmental Stressors in the Genome of the Collembolan Orchesella cincta.</title>
        <authorList>
            <person name="Faddeeva-Vakhrusheva A."/>
            <person name="Derks M.F."/>
            <person name="Anvar S.Y."/>
            <person name="Agamennone V."/>
            <person name="Suring W."/>
            <person name="Smit S."/>
            <person name="van Straalen N.M."/>
            <person name="Roelofs D."/>
        </authorList>
    </citation>
    <scope>NUCLEOTIDE SEQUENCE [LARGE SCALE GENOMIC DNA]</scope>
    <source>
        <tissue evidence="10">Mixed pool</tissue>
    </source>
</reference>
<keyword evidence="5" id="KW-0769">Symport</keyword>
<organism evidence="10 11">
    <name type="scientific">Orchesella cincta</name>
    <name type="common">Springtail</name>
    <name type="synonym">Podura cincta</name>
    <dbReference type="NCBI Taxonomy" id="48709"/>
    <lineage>
        <taxon>Eukaryota</taxon>
        <taxon>Metazoa</taxon>
        <taxon>Ecdysozoa</taxon>
        <taxon>Arthropoda</taxon>
        <taxon>Hexapoda</taxon>
        <taxon>Collembola</taxon>
        <taxon>Entomobryomorpha</taxon>
        <taxon>Entomobryoidea</taxon>
        <taxon>Orchesellidae</taxon>
        <taxon>Orchesellinae</taxon>
        <taxon>Orchesella</taxon>
    </lineage>
</organism>
<feature type="transmembrane region" description="Helical" evidence="9">
    <location>
        <begin position="257"/>
        <end position="282"/>
    </location>
</feature>
<feature type="binding site" evidence="8">
    <location>
        <position position="228"/>
    </location>
    <ligand>
        <name>Na(+)</name>
        <dbReference type="ChEBI" id="CHEBI:29101"/>
        <label>1</label>
    </ligand>
</feature>
<keyword evidence="3" id="KW-0813">Transport</keyword>
<keyword evidence="7 9" id="KW-0472">Membrane</keyword>
<evidence type="ECO:0000313" key="10">
    <source>
        <dbReference type="EMBL" id="ODM98404.1"/>
    </source>
</evidence>
<dbReference type="SUPFAM" id="SSF161070">
    <property type="entry name" value="SNF-like"/>
    <property type="match status" value="1"/>
</dbReference>
<dbReference type="PANTHER" id="PTHR11616:SF325">
    <property type="entry name" value="TRANSPORTER"/>
    <property type="match status" value="1"/>
</dbReference>
<feature type="transmembrane region" description="Helical" evidence="9">
    <location>
        <begin position="74"/>
        <end position="98"/>
    </location>
</feature>
<dbReference type="InterPro" id="IPR037272">
    <property type="entry name" value="SNS_sf"/>
</dbReference>
<feature type="transmembrane region" description="Helical" evidence="9">
    <location>
        <begin position="334"/>
        <end position="352"/>
    </location>
</feature>
<keyword evidence="6 9" id="KW-1133">Transmembrane helix</keyword>
<dbReference type="PRINTS" id="PR00176">
    <property type="entry name" value="NANEUSMPORT"/>
</dbReference>
<feature type="transmembrane region" description="Helical" evidence="9">
    <location>
        <begin position="118"/>
        <end position="142"/>
    </location>
</feature>
<name>A0A1D2N012_ORCCI</name>
<evidence type="ECO:0000256" key="4">
    <source>
        <dbReference type="ARBA" id="ARBA00022692"/>
    </source>
</evidence>
<gene>
    <name evidence="10" type="ORF">Ocin01_08284</name>
</gene>
<dbReference type="STRING" id="48709.A0A1D2N012"/>
<dbReference type="OMA" id="AIFIGWC"/>
<dbReference type="GO" id="GO:0005332">
    <property type="term" value="F:gamma-aminobutyric acid:sodium:chloride symporter activity"/>
    <property type="evidence" value="ECO:0007669"/>
    <property type="project" value="TreeGrafter"/>
</dbReference>
<dbReference type="OrthoDB" id="6581954at2759"/>
<dbReference type="InterPro" id="IPR000175">
    <property type="entry name" value="Na/ntran_symport"/>
</dbReference>